<dbReference type="Proteomes" id="UP000193866">
    <property type="component" value="Unassembled WGS sequence"/>
</dbReference>
<protein>
    <submittedName>
        <fullName evidence="1">Uncharacterized protein</fullName>
    </submittedName>
</protein>
<dbReference type="RefSeq" id="WP_085262902.1">
    <property type="nucleotide sequence ID" value="NZ_JACKVG010000007.1"/>
</dbReference>
<comment type="caution">
    <text evidence="1">The sequence shown here is derived from an EMBL/GenBank/DDBJ whole genome shotgun (WGS) entry which is preliminary data.</text>
</comment>
<dbReference type="OrthoDB" id="3699209at2"/>
<dbReference type="EMBL" id="LQPG01000006">
    <property type="protein sequence ID" value="ORW14136.1"/>
    <property type="molecule type" value="Genomic_DNA"/>
</dbReference>
<gene>
    <name evidence="1" type="ORF">AWC16_02165</name>
</gene>
<accession>A0A1X1YSR2</accession>
<proteinExistence type="predicted"/>
<dbReference type="STRING" id="1108812.AWC16_02165"/>
<keyword evidence="2" id="KW-1185">Reference proteome</keyword>
<evidence type="ECO:0000313" key="1">
    <source>
        <dbReference type="EMBL" id="ORW14136.1"/>
    </source>
</evidence>
<organism evidence="1 2">
    <name type="scientific">Mycolicibacter longobardus</name>
    <dbReference type="NCBI Taxonomy" id="1108812"/>
    <lineage>
        <taxon>Bacteria</taxon>
        <taxon>Bacillati</taxon>
        <taxon>Actinomycetota</taxon>
        <taxon>Actinomycetes</taxon>
        <taxon>Mycobacteriales</taxon>
        <taxon>Mycobacteriaceae</taxon>
        <taxon>Mycolicibacter</taxon>
    </lineage>
</organism>
<evidence type="ECO:0000313" key="2">
    <source>
        <dbReference type="Proteomes" id="UP000193866"/>
    </source>
</evidence>
<reference evidence="1 2" key="1">
    <citation type="submission" date="2016-01" db="EMBL/GenBank/DDBJ databases">
        <title>The new phylogeny of the genus Mycobacterium.</title>
        <authorList>
            <person name="Tarcisio F."/>
            <person name="Conor M."/>
            <person name="Antonella G."/>
            <person name="Elisabetta G."/>
            <person name="Giulia F.S."/>
            <person name="Sara T."/>
            <person name="Anna F."/>
            <person name="Clotilde B."/>
            <person name="Roberto B."/>
            <person name="Veronica D.S."/>
            <person name="Fabio R."/>
            <person name="Monica P."/>
            <person name="Olivier J."/>
            <person name="Enrico T."/>
            <person name="Nicola S."/>
        </authorList>
    </citation>
    <scope>NUCLEOTIDE SEQUENCE [LARGE SCALE GENOMIC DNA]</scope>
    <source>
        <strain evidence="1 2">DSM 45394</strain>
    </source>
</reference>
<dbReference type="AlphaFoldDB" id="A0A1X1YSR2"/>
<name>A0A1X1YSR2_9MYCO</name>
<sequence length="89" mass="10122">MPTEHRRHAITETDDISNALEIARRTWPDLAAKPSALLRQLILVGRNALAHDHSATDRERQQAIDETSGAFTGIFGPDYLKELREDWDE</sequence>